<evidence type="ECO:0000313" key="1">
    <source>
        <dbReference type="EMBL" id="GAA4812629.1"/>
    </source>
</evidence>
<proteinExistence type="predicted"/>
<reference evidence="2" key="1">
    <citation type="journal article" date="2019" name="Int. J. Syst. Evol. Microbiol.">
        <title>The Global Catalogue of Microorganisms (GCM) 10K type strain sequencing project: providing services to taxonomists for standard genome sequencing and annotation.</title>
        <authorList>
            <consortium name="The Broad Institute Genomics Platform"/>
            <consortium name="The Broad Institute Genome Sequencing Center for Infectious Disease"/>
            <person name="Wu L."/>
            <person name="Ma J."/>
        </authorList>
    </citation>
    <scope>NUCLEOTIDE SEQUENCE [LARGE SCALE GENOMIC DNA]</scope>
    <source>
        <strain evidence="2">JCM 18542</strain>
    </source>
</reference>
<dbReference type="EMBL" id="BAABKQ010000001">
    <property type="protein sequence ID" value="GAA4812629.1"/>
    <property type="molecule type" value="Genomic_DNA"/>
</dbReference>
<comment type="caution">
    <text evidence="1">The sequence shown here is derived from an EMBL/GenBank/DDBJ whole genome shotgun (WGS) entry which is preliminary data.</text>
</comment>
<dbReference type="GO" id="GO:0004601">
    <property type="term" value="F:peroxidase activity"/>
    <property type="evidence" value="ECO:0007669"/>
    <property type="project" value="UniProtKB-KW"/>
</dbReference>
<organism evidence="1 2">
    <name type="scientific">Tomitella cavernea</name>
    <dbReference type="NCBI Taxonomy" id="1387982"/>
    <lineage>
        <taxon>Bacteria</taxon>
        <taxon>Bacillati</taxon>
        <taxon>Actinomycetota</taxon>
        <taxon>Actinomycetes</taxon>
        <taxon>Mycobacteriales</taxon>
        <taxon>Tomitella</taxon>
    </lineage>
</organism>
<accession>A0ABP9CNL8</accession>
<dbReference type="Proteomes" id="UP001500839">
    <property type="component" value="Unassembled WGS sequence"/>
</dbReference>
<evidence type="ECO:0000313" key="2">
    <source>
        <dbReference type="Proteomes" id="UP001500839"/>
    </source>
</evidence>
<gene>
    <name evidence="1" type="ORF">GCM10023353_16830</name>
</gene>
<keyword evidence="1" id="KW-0575">Peroxidase</keyword>
<keyword evidence="1" id="KW-0560">Oxidoreductase</keyword>
<keyword evidence="2" id="KW-1185">Reference proteome</keyword>
<protein>
    <submittedName>
        <fullName evidence="1">Heme peroxidase</fullName>
    </submittedName>
</protein>
<name>A0ABP9CNL8_9ACTN</name>
<sequence length="213" mass="22790">MALCIIDAVQSTAAQYDKSVLTVDRYRAYRHAQGVEDVVDGARDLLRTFEQVGGSLVWSGKVGRYKMPYGDANAVRAMAIQDAAERMHAFGVDTVEDLRAAAHDTEHHRAIRDAWLSASSATDEINWAYLLMLAGAPGVLPGSLTTWFVADALGIAHASDVPGPRSVDALVTAAADAVGTTAVELEHAVWRWELNRVSPASAPYAMSAPLTVA</sequence>